<dbReference type="SUPFAM" id="SSF51735">
    <property type="entry name" value="NAD(P)-binding Rossmann-fold domains"/>
    <property type="match status" value="1"/>
</dbReference>
<reference evidence="4 5" key="1">
    <citation type="submission" date="2016-01" db="EMBL/GenBank/DDBJ databases">
        <authorList>
            <person name="Regsiter A."/>
            <person name="william w."/>
        </authorList>
    </citation>
    <scope>NUCLEOTIDE SEQUENCE [LARGE SCALE GENOMIC DNA]</scope>
    <source>
        <strain evidence="4 5">CFBP 6927</strain>
    </source>
</reference>
<sequence>MGNQLRFVQRARSAFGSVTEKDFAQCDFHGPVNRARAIVDFPERHMSEKPVIIITGCSSGIGAHCAGALQRDGWRVFATVRRIVDMAALENQGIETLIMDYTKPETIAALVETVATRTGGRIDALFNNGAYGQPGAVEDLPVEALRAQFETNVFGWHDLTRRVIPFMRARGAGRIVHCSSILGLVPYRYRGAYTASKFAIEGLGVTLRMELQGSGIHVSLIEPGPITSKFTATALAHIKGNIDLENSAHAAEYKRQLARMDGSGPVSRHKLGPDAVYTVLKHALTAPRPKPHYPVTVPAKQGLLLKRLLPAGLFYRLLRRFD</sequence>
<dbReference type="InterPro" id="IPR002347">
    <property type="entry name" value="SDR_fam"/>
</dbReference>
<keyword evidence="2" id="KW-0560">Oxidoreductase</keyword>
<accession>A0ABM9VMK6</accession>
<evidence type="ECO:0000313" key="4">
    <source>
        <dbReference type="EMBL" id="CUX62526.1"/>
    </source>
</evidence>
<dbReference type="PANTHER" id="PTHR44169:SF6">
    <property type="entry name" value="NADPH-DEPENDENT 1-ACYLDIHYDROXYACETONE PHOSPHATE REDUCTASE"/>
    <property type="match status" value="1"/>
</dbReference>
<evidence type="ECO:0000256" key="1">
    <source>
        <dbReference type="ARBA" id="ARBA00006484"/>
    </source>
</evidence>
<proteinExistence type="inferred from homology"/>
<protein>
    <submittedName>
        <fullName evidence="4">Short chain dehydrogenase</fullName>
    </submittedName>
</protein>
<dbReference type="Pfam" id="PF00106">
    <property type="entry name" value="adh_short"/>
    <property type="match status" value="1"/>
</dbReference>
<comment type="caution">
    <text evidence="4">The sequence shown here is derived from an EMBL/GenBank/DDBJ whole genome shotgun (WGS) entry which is preliminary data.</text>
</comment>
<dbReference type="PRINTS" id="PR00080">
    <property type="entry name" value="SDRFAMILY"/>
</dbReference>
<dbReference type="PROSITE" id="PS00061">
    <property type="entry name" value="ADH_SHORT"/>
    <property type="match status" value="1"/>
</dbReference>
<dbReference type="InterPro" id="IPR020904">
    <property type="entry name" value="Sc_DH/Rdtase_CS"/>
</dbReference>
<dbReference type="CDD" id="cd05374">
    <property type="entry name" value="17beta-HSD-like_SDR_c"/>
    <property type="match status" value="1"/>
</dbReference>
<dbReference type="PANTHER" id="PTHR44169">
    <property type="entry name" value="NADPH-DEPENDENT 1-ACYLDIHYDROXYACETONE PHOSPHATE REDUCTASE"/>
    <property type="match status" value="1"/>
</dbReference>
<dbReference type="Proteomes" id="UP000191812">
    <property type="component" value="Unassembled WGS sequence"/>
</dbReference>
<name>A0ABM9VMK6_9HYPH</name>
<dbReference type="Gene3D" id="3.40.50.720">
    <property type="entry name" value="NAD(P)-binding Rossmann-like Domain"/>
    <property type="match status" value="1"/>
</dbReference>
<dbReference type="EMBL" id="FBWH01000047">
    <property type="protein sequence ID" value="CUX62526.1"/>
    <property type="molecule type" value="Genomic_DNA"/>
</dbReference>
<dbReference type="PRINTS" id="PR00081">
    <property type="entry name" value="GDHRDH"/>
</dbReference>
<evidence type="ECO:0000256" key="2">
    <source>
        <dbReference type="ARBA" id="ARBA00023002"/>
    </source>
</evidence>
<dbReference type="NCBIfam" id="NF004649">
    <property type="entry name" value="PRK05993.1"/>
    <property type="match status" value="1"/>
</dbReference>
<evidence type="ECO:0000256" key="3">
    <source>
        <dbReference type="RuleBase" id="RU000363"/>
    </source>
</evidence>
<comment type="similarity">
    <text evidence="1 3">Belongs to the short-chain dehydrogenases/reductases (SDR) family.</text>
</comment>
<evidence type="ECO:0000313" key="5">
    <source>
        <dbReference type="Proteomes" id="UP000191812"/>
    </source>
</evidence>
<gene>
    <name evidence="4" type="ORF">AGR13a_Lc80087</name>
</gene>
<keyword evidence="5" id="KW-1185">Reference proteome</keyword>
<organism evidence="4 5">
    <name type="scientific">Agrobacterium genomosp. 13 str. CFBP 6927</name>
    <dbReference type="NCBI Taxonomy" id="1183428"/>
    <lineage>
        <taxon>Bacteria</taxon>
        <taxon>Pseudomonadati</taxon>
        <taxon>Pseudomonadota</taxon>
        <taxon>Alphaproteobacteria</taxon>
        <taxon>Hyphomicrobiales</taxon>
        <taxon>Rhizobiaceae</taxon>
        <taxon>Rhizobium/Agrobacterium group</taxon>
        <taxon>Agrobacterium</taxon>
        <taxon>Agrobacterium tumefaciens complex</taxon>
    </lineage>
</organism>
<dbReference type="InterPro" id="IPR036291">
    <property type="entry name" value="NAD(P)-bd_dom_sf"/>
</dbReference>